<dbReference type="Gene3D" id="3.40.190.100">
    <property type="entry name" value="Glycine betaine-binding periplasmic protein, domain 2"/>
    <property type="match status" value="1"/>
</dbReference>
<feature type="chain" id="PRO_5047398187" evidence="1">
    <location>
        <begin position="31"/>
        <end position="319"/>
    </location>
</feature>
<dbReference type="EMBL" id="BAABBN010000007">
    <property type="protein sequence ID" value="GAA3925357.1"/>
    <property type="molecule type" value="Genomic_DNA"/>
</dbReference>
<dbReference type="SUPFAM" id="SSF53850">
    <property type="entry name" value="Periplasmic binding protein-like II"/>
    <property type="match status" value="1"/>
</dbReference>
<dbReference type="InterPro" id="IPR007210">
    <property type="entry name" value="ABC_Gly_betaine_transp_sub-bd"/>
</dbReference>
<evidence type="ECO:0000259" key="2">
    <source>
        <dbReference type="Pfam" id="PF04069"/>
    </source>
</evidence>
<dbReference type="CDD" id="cd13643">
    <property type="entry name" value="PBP2_BCP_2"/>
    <property type="match status" value="1"/>
</dbReference>
<evidence type="ECO:0000256" key="1">
    <source>
        <dbReference type="SAM" id="SignalP"/>
    </source>
</evidence>
<dbReference type="Proteomes" id="UP001501565">
    <property type="component" value="Unassembled WGS sequence"/>
</dbReference>
<gene>
    <name evidence="3" type="ORF">GCM10022277_21760</name>
</gene>
<feature type="signal peptide" evidence="1">
    <location>
        <begin position="1"/>
        <end position="30"/>
    </location>
</feature>
<evidence type="ECO:0000313" key="3">
    <source>
        <dbReference type="EMBL" id="GAA3925357.1"/>
    </source>
</evidence>
<evidence type="ECO:0000313" key="4">
    <source>
        <dbReference type="Proteomes" id="UP001501565"/>
    </source>
</evidence>
<protein>
    <submittedName>
        <fullName evidence="3">ABC transporter substrate-binding protein</fullName>
    </submittedName>
</protein>
<reference evidence="4" key="1">
    <citation type="journal article" date="2019" name="Int. J. Syst. Evol. Microbiol.">
        <title>The Global Catalogue of Microorganisms (GCM) 10K type strain sequencing project: providing services to taxonomists for standard genome sequencing and annotation.</title>
        <authorList>
            <consortium name="The Broad Institute Genomics Platform"/>
            <consortium name="The Broad Institute Genome Sequencing Center for Infectious Disease"/>
            <person name="Wu L."/>
            <person name="Ma J."/>
        </authorList>
    </citation>
    <scope>NUCLEOTIDE SEQUENCE [LARGE SCALE GENOMIC DNA]</scope>
    <source>
        <strain evidence="4">JCM 17551</strain>
    </source>
</reference>
<keyword evidence="4" id="KW-1185">Reference proteome</keyword>
<organism evidence="3 4">
    <name type="scientific">Litoribacillus peritrichatus</name>
    <dbReference type="NCBI Taxonomy" id="718191"/>
    <lineage>
        <taxon>Bacteria</taxon>
        <taxon>Pseudomonadati</taxon>
        <taxon>Pseudomonadota</taxon>
        <taxon>Gammaproteobacteria</taxon>
        <taxon>Oceanospirillales</taxon>
        <taxon>Oceanospirillaceae</taxon>
        <taxon>Litoribacillus</taxon>
    </lineage>
</organism>
<sequence>MYKYLYHSRISLCLLLSFCSLLSLSKPVFADDPVTLLKLDWSSQQVLSHIAGELLTEKGIAVDYIQARANGQWFLLSSGSADVQMEVWEGSMAKQFERQVQQGRVVDAGDHNTITREEWWFPAYVTQLCPGLPNWQALNACASLFATPDSDGKGVYYTGPWEKPDRARIHALNLNYTVIELKDGPAINQVLTQAIAKQQPILIFNWTPNWVEVIHEGAFVEFPPYDPACESDPGWGINNQYPWDCGNPSGGWLKKAISAQLPKKSPCAAKLIKAMVFTNQDIAEITLQVDINNLSVEAAAKHWLENNDDRKTQWLTLCD</sequence>
<feature type="domain" description="ABC-type glycine betaine transport system substrate-binding" evidence="2">
    <location>
        <begin position="33"/>
        <end position="306"/>
    </location>
</feature>
<keyword evidence="1" id="KW-0732">Signal</keyword>
<name>A0ABP7MKN5_9GAMM</name>
<dbReference type="Pfam" id="PF04069">
    <property type="entry name" value="OpuAC"/>
    <property type="match status" value="1"/>
</dbReference>
<dbReference type="Gene3D" id="3.40.190.10">
    <property type="entry name" value="Periplasmic binding protein-like II"/>
    <property type="match status" value="1"/>
</dbReference>
<proteinExistence type="predicted"/>
<dbReference type="RefSeq" id="WP_344798465.1">
    <property type="nucleotide sequence ID" value="NZ_BAABBN010000007.1"/>
</dbReference>
<comment type="caution">
    <text evidence="3">The sequence shown here is derived from an EMBL/GenBank/DDBJ whole genome shotgun (WGS) entry which is preliminary data.</text>
</comment>
<accession>A0ABP7MKN5</accession>
<dbReference type="Gene3D" id="3.10.105.10">
    <property type="entry name" value="Dipeptide-binding Protein, Domain 3"/>
    <property type="match status" value="1"/>
</dbReference>